<feature type="compositionally biased region" description="Basic and acidic residues" evidence="1">
    <location>
        <begin position="618"/>
        <end position="660"/>
    </location>
</feature>
<feature type="compositionally biased region" description="Low complexity" evidence="1">
    <location>
        <begin position="416"/>
        <end position="431"/>
    </location>
</feature>
<feature type="compositionally biased region" description="Acidic residues" evidence="1">
    <location>
        <begin position="684"/>
        <end position="697"/>
    </location>
</feature>
<feature type="region of interest" description="Disordered" evidence="1">
    <location>
        <begin position="416"/>
        <end position="437"/>
    </location>
</feature>
<feature type="compositionally biased region" description="Low complexity" evidence="1">
    <location>
        <begin position="265"/>
        <end position="278"/>
    </location>
</feature>
<feature type="region of interest" description="Disordered" evidence="1">
    <location>
        <begin position="618"/>
        <end position="715"/>
    </location>
</feature>
<feature type="compositionally biased region" description="Polar residues" evidence="1">
    <location>
        <begin position="365"/>
        <end position="384"/>
    </location>
</feature>
<evidence type="ECO:0000313" key="3">
    <source>
        <dbReference type="Proteomes" id="UP001056384"/>
    </source>
</evidence>
<feature type="compositionally biased region" description="Low complexity" evidence="1">
    <location>
        <begin position="666"/>
        <end position="683"/>
    </location>
</feature>
<dbReference type="Proteomes" id="UP001056384">
    <property type="component" value="Chromosome 10"/>
</dbReference>
<evidence type="ECO:0000313" key="2">
    <source>
        <dbReference type="EMBL" id="USW57556.1"/>
    </source>
</evidence>
<organism evidence="2 3">
    <name type="scientific">Septoria linicola</name>
    <dbReference type="NCBI Taxonomy" id="215465"/>
    <lineage>
        <taxon>Eukaryota</taxon>
        <taxon>Fungi</taxon>
        <taxon>Dikarya</taxon>
        <taxon>Ascomycota</taxon>
        <taxon>Pezizomycotina</taxon>
        <taxon>Dothideomycetes</taxon>
        <taxon>Dothideomycetidae</taxon>
        <taxon>Mycosphaerellales</taxon>
        <taxon>Mycosphaerellaceae</taxon>
        <taxon>Septoria</taxon>
    </lineage>
</organism>
<proteinExistence type="predicted"/>
<feature type="region of interest" description="Disordered" evidence="1">
    <location>
        <begin position="265"/>
        <end position="397"/>
    </location>
</feature>
<feature type="compositionally biased region" description="Basic and acidic residues" evidence="1">
    <location>
        <begin position="320"/>
        <end position="339"/>
    </location>
</feature>
<feature type="compositionally biased region" description="Basic and acidic residues" evidence="1">
    <location>
        <begin position="588"/>
        <end position="597"/>
    </location>
</feature>
<dbReference type="AlphaFoldDB" id="A0A9Q9EN89"/>
<sequence>MKVTRPGTDQELEFSIYADDDLLQEYALPRATAAAQNTIECFVPVRRGQKLTARGRFIGTTLTASFDLVVDGSFLAQTRVTDKGSPQYMNRKLTFERVYDCPRAKEGWTSKTHNPLDIYEANIYAEPLQDGTVNLTELETEDIGGERPGVGSIQIVANLQDAVFEHRMDPEWDIEGGGWLHRYKQPARFAGIKPDYAIEVRHLSETPIPQKRSKQHRNHWNVNTRPGFTPWARFIFYYRSQESIEHAGCLPRDDVVHQLEPFTAQQRAASRSAEAGSSDGHGTSEPSSQSDTTSVHNTLLPDVPRFSRLGGDLGAQIRQQSEESARKGVSERSAGHRATEAPFEPVAAYESIGEASSARSGCPSLLTSRQHARQPTQAAVTPSNDEILASDPATQRRNRSEFLNKLTSSKQVKAEASLSSAATAVRTSTSSLPNTSPMTCTDEMAKHTQYVSKLPTVAEIIDMIGTEGITQGEAVKVYDDLASEHGFRKPASLYAKVRSEYNARLEKVAEMRGGNKYVLKEEYLARVGEHDDAIATTPQHEKSPPAPMVAPPNSSRLSQAAQAPVSSDRVNMRKRASETPESVTSKKPKSDHSVTMEARRAELEKLKAQTAAILKEAEETKARRAAKKAEKAEKARVKEQREIERQKKLEREQEELRMMEEELEAQKAQAEAAKFALEAAEGSDTADDDDEDDENEPSVEMLMGNGEGEVESEED</sequence>
<feature type="region of interest" description="Disordered" evidence="1">
    <location>
        <begin position="536"/>
        <end position="597"/>
    </location>
</feature>
<name>A0A9Q9EN89_9PEZI</name>
<protein>
    <submittedName>
        <fullName evidence="2">Uncharacterized protein</fullName>
    </submittedName>
</protein>
<feature type="compositionally biased region" description="Polar residues" evidence="1">
    <location>
        <begin position="280"/>
        <end position="297"/>
    </location>
</feature>
<keyword evidence="3" id="KW-1185">Reference proteome</keyword>
<dbReference type="EMBL" id="CP099427">
    <property type="protein sequence ID" value="USW57556.1"/>
    <property type="molecule type" value="Genomic_DNA"/>
</dbReference>
<reference evidence="2" key="1">
    <citation type="submission" date="2022-06" db="EMBL/GenBank/DDBJ databases">
        <title>Complete genome sequences of two strains of the flax pathogen Septoria linicola.</title>
        <authorList>
            <person name="Lapalu N."/>
            <person name="Simon A."/>
            <person name="Demenou B."/>
            <person name="Paumier D."/>
            <person name="Guillot M.-P."/>
            <person name="Gout L."/>
            <person name="Valade R."/>
        </authorList>
    </citation>
    <scope>NUCLEOTIDE SEQUENCE</scope>
    <source>
        <strain evidence="2">SE15195</strain>
    </source>
</reference>
<feature type="compositionally biased region" description="Polar residues" evidence="1">
    <location>
        <begin position="552"/>
        <end position="569"/>
    </location>
</feature>
<accession>A0A9Q9EN89</accession>
<gene>
    <name evidence="2" type="ORF">Slin15195_G108750</name>
</gene>
<evidence type="ECO:0000256" key="1">
    <source>
        <dbReference type="SAM" id="MobiDB-lite"/>
    </source>
</evidence>